<dbReference type="Pfam" id="PF13088">
    <property type="entry name" value="BNR_2"/>
    <property type="match status" value="1"/>
</dbReference>
<dbReference type="Proteomes" id="UP001500058">
    <property type="component" value="Unassembled WGS sequence"/>
</dbReference>
<comment type="caution">
    <text evidence="6">The sequence shown here is derived from an EMBL/GenBank/DDBJ whole genome shotgun (WGS) entry which is preliminary data.</text>
</comment>
<dbReference type="InterPro" id="IPR036278">
    <property type="entry name" value="Sialidase_sf"/>
</dbReference>
<dbReference type="EMBL" id="BAAATJ010000020">
    <property type="protein sequence ID" value="GAA2408417.1"/>
    <property type="molecule type" value="Genomic_DNA"/>
</dbReference>
<evidence type="ECO:0000256" key="2">
    <source>
        <dbReference type="ARBA" id="ARBA00009348"/>
    </source>
</evidence>
<keyword evidence="7" id="KW-1185">Reference proteome</keyword>
<dbReference type="EC" id="3.2.1.18" evidence="3"/>
<evidence type="ECO:0000256" key="3">
    <source>
        <dbReference type="ARBA" id="ARBA00012733"/>
    </source>
</evidence>
<reference evidence="6 7" key="1">
    <citation type="journal article" date="2019" name="Int. J. Syst. Evol. Microbiol.">
        <title>The Global Catalogue of Microorganisms (GCM) 10K type strain sequencing project: providing services to taxonomists for standard genome sequencing and annotation.</title>
        <authorList>
            <consortium name="The Broad Institute Genomics Platform"/>
            <consortium name="The Broad Institute Genome Sequencing Center for Infectious Disease"/>
            <person name="Wu L."/>
            <person name="Ma J."/>
        </authorList>
    </citation>
    <scope>NUCLEOTIDE SEQUENCE [LARGE SCALE GENOMIC DNA]</scope>
    <source>
        <strain evidence="6 7">JCM 6921</strain>
    </source>
</reference>
<dbReference type="CDD" id="cd15482">
    <property type="entry name" value="Sialidase_non-viral"/>
    <property type="match status" value="1"/>
</dbReference>
<dbReference type="InterPro" id="IPR011040">
    <property type="entry name" value="Sialidase"/>
</dbReference>
<feature type="chain" id="PRO_5047316826" description="exo-alpha-sialidase" evidence="4">
    <location>
        <begin position="29"/>
        <end position="405"/>
    </location>
</feature>
<dbReference type="PANTHER" id="PTHR10628">
    <property type="entry name" value="SIALIDASE"/>
    <property type="match status" value="1"/>
</dbReference>
<sequence length="405" mass="42592">MITTVRRAAGAALLSVLCGLVPGPPASAAHASAACTESVPFTSNTEGYRGFRIPAVIGARSGGRTGPEVLVAFAEGRADSLADDGDIDVVVRRSFDGGCTWGPLQVVADAGRDTIGNPSPVVDPATGRIVLLSCRNAHGVMGRRRVFVQHSDDGGATFSPPREITEQVKPGHWNWYGTGPGHGLALRHGPHPGRLLVPANHSYRSASSAYRSGAHSLYSDDGGETWRLGYVAQPVEEDLRLEENAFAELPDGRIYTNVRNQSPTATATRADAYAAPGGTELLAPYRPQPALAGPVVHGSVLWVDPRPPAPPFLLFAGPADPGSRKALTLRVSHDRGRTWRDGPRLTADPAAYSDLVPLGRDTVGVLYETGVRSPYETIVLTRVPVASLASASPLPGHVPADASGR</sequence>
<accession>A0ABN3IP50</accession>
<evidence type="ECO:0000256" key="4">
    <source>
        <dbReference type="SAM" id="SignalP"/>
    </source>
</evidence>
<protein>
    <recommendedName>
        <fullName evidence="3">exo-alpha-sialidase</fullName>
        <ecNumber evidence="3">3.2.1.18</ecNumber>
    </recommendedName>
</protein>
<feature type="domain" description="Sialidase" evidence="5">
    <location>
        <begin position="70"/>
        <end position="356"/>
    </location>
</feature>
<gene>
    <name evidence="6" type="ORF">GCM10010420_40940</name>
</gene>
<name>A0ABN3IP50_9ACTN</name>
<dbReference type="InterPro" id="IPR026856">
    <property type="entry name" value="Sialidase_fam"/>
</dbReference>
<dbReference type="SUPFAM" id="SSF50939">
    <property type="entry name" value="Sialidases"/>
    <property type="match status" value="1"/>
</dbReference>
<dbReference type="PANTHER" id="PTHR10628:SF30">
    <property type="entry name" value="EXO-ALPHA-SIALIDASE"/>
    <property type="match status" value="1"/>
</dbReference>
<comment type="catalytic activity">
    <reaction evidence="1">
        <text>Hydrolysis of alpha-(2-&gt;3)-, alpha-(2-&gt;6)-, alpha-(2-&gt;8)- glycosidic linkages of terminal sialic acid residues in oligosaccharides, glycoproteins, glycolipids, colominic acid and synthetic substrates.</text>
        <dbReference type="EC" id="3.2.1.18"/>
    </reaction>
</comment>
<dbReference type="Gene3D" id="2.120.10.10">
    <property type="match status" value="1"/>
</dbReference>
<comment type="similarity">
    <text evidence="2">Belongs to the glycosyl hydrolase 33 family.</text>
</comment>
<feature type="signal peptide" evidence="4">
    <location>
        <begin position="1"/>
        <end position="28"/>
    </location>
</feature>
<evidence type="ECO:0000313" key="6">
    <source>
        <dbReference type="EMBL" id="GAA2408417.1"/>
    </source>
</evidence>
<dbReference type="PROSITE" id="PS51257">
    <property type="entry name" value="PROKAR_LIPOPROTEIN"/>
    <property type="match status" value="1"/>
</dbReference>
<evidence type="ECO:0000259" key="5">
    <source>
        <dbReference type="Pfam" id="PF13088"/>
    </source>
</evidence>
<proteinExistence type="inferred from homology"/>
<evidence type="ECO:0000313" key="7">
    <source>
        <dbReference type="Proteomes" id="UP001500058"/>
    </source>
</evidence>
<evidence type="ECO:0000256" key="1">
    <source>
        <dbReference type="ARBA" id="ARBA00000427"/>
    </source>
</evidence>
<organism evidence="6 7">
    <name type="scientific">Streptomyces glaucosporus</name>
    <dbReference type="NCBI Taxonomy" id="284044"/>
    <lineage>
        <taxon>Bacteria</taxon>
        <taxon>Bacillati</taxon>
        <taxon>Actinomycetota</taxon>
        <taxon>Actinomycetes</taxon>
        <taxon>Kitasatosporales</taxon>
        <taxon>Streptomycetaceae</taxon>
        <taxon>Streptomyces</taxon>
    </lineage>
</organism>
<keyword evidence="4" id="KW-0732">Signal</keyword>